<organism evidence="1 2">
    <name type="scientific">Candidatus Andersenbacteria bacterium CG10_big_fil_rev_8_21_14_0_10_54_11</name>
    <dbReference type="NCBI Taxonomy" id="1974485"/>
    <lineage>
        <taxon>Bacteria</taxon>
        <taxon>Candidatus Anderseniibacteriota</taxon>
    </lineage>
</organism>
<name>A0A2M6WZN6_9BACT</name>
<evidence type="ECO:0000313" key="1">
    <source>
        <dbReference type="EMBL" id="PIT98217.1"/>
    </source>
</evidence>
<proteinExistence type="predicted"/>
<sequence>MLAHGAQHGKGSIGGLGFLLGGVLVTLALAASEIATKRSASPPPTIPPEANRTHEAFMQLLGQWLSEDEQEIMEFFADGTIRIVNSSADFYEVGAWRFPVPHTDRLRIDLGSYYPGVDYLDTRFTLADNQLELQIADAVMRYQRHHPK</sequence>
<comment type="caution">
    <text evidence="1">The sequence shown here is derived from an EMBL/GenBank/DDBJ whole genome shotgun (WGS) entry which is preliminary data.</text>
</comment>
<dbReference type="EMBL" id="PEZP01000023">
    <property type="protein sequence ID" value="PIT98217.1"/>
    <property type="molecule type" value="Genomic_DNA"/>
</dbReference>
<protein>
    <submittedName>
        <fullName evidence="1">Uncharacterized protein</fullName>
    </submittedName>
</protein>
<gene>
    <name evidence="1" type="ORF">COT71_01975</name>
</gene>
<dbReference type="Proteomes" id="UP000230731">
    <property type="component" value="Unassembled WGS sequence"/>
</dbReference>
<dbReference type="AlphaFoldDB" id="A0A2M6WZN6"/>
<reference evidence="2" key="1">
    <citation type="submission" date="2017-09" db="EMBL/GenBank/DDBJ databases">
        <title>Depth-based differentiation of microbial function through sediment-hosted aquifers and enrichment of novel symbionts in the deep terrestrial subsurface.</title>
        <authorList>
            <person name="Probst A.J."/>
            <person name="Ladd B."/>
            <person name="Jarett J.K."/>
            <person name="Geller-Mcgrath D.E."/>
            <person name="Sieber C.M.K."/>
            <person name="Emerson J.B."/>
            <person name="Anantharaman K."/>
            <person name="Thomas B.C."/>
            <person name="Malmstrom R."/>
            <person name="Stieglmeier M."/>
            <person name="Klingl A."/>
            <person name="Woyke T."/>
            <person name="Ryan C.M."/>
            <person name="Banfield J.F."/>
        </authorList>
    </citation>
    <scope>NUCLEOTIDE SEQUENCE [LARGE SCALE GENOMIC DNA]</scope>
</reference>
<accession>A0A2M6WZN6</accession>
<evidence type="ECO:0000313" key="2">
    <source>
        <dbReference type="Proteomes" id="UP000230731"/>
    </source>
</evidence>